<accession>A0A2A7S187</accession>
<evidence type="ECO:0000313" key="2">
    <source>
        <dbReference type="Proteomes" id="UP000220629"/>
    </source>
</evidence>
<gene>
    <name evidence="1" type="ORF">CRM94_20710</name>
</gene>
<organism evidence="1 2">
    <name type="scientific">Burkholderia gladioli</name>
    <name type="common">Pseudomonas marginata</name>
    <name type="synonym">Phytomonas marginata</name>
    <dbReference type="NCBI Taxonomy" id="28095"/>
    <lineage>
        <taxon>Bacteria</taxon>
        <taxon>Pseudomonadati</taxon>
        <taxon>Pseudomonadota</taxon>
        <taxon>Betaproteobacteria</taxon>
        <taxon>Burkholderiales</taxon>
        <taxon>Burkholderiaceae</taxon>
        <taxon>Burkholderia</taxon>
    </lineage>
</organism>
<protein>
    <recommendedName>
        <fullName evidence="3">Vanillate decarboxylase VdcD protein</fullName>
    </recommendedName>
</protein>
<dbReference type="Proteomes" id="UP000220629">
    <property type="component" value="Unassembled WGS sequence"/>
</dbReference>
<proteinExistence type="predicted"/>
<evidence type="ECO:0000313" key="1">
    <source>
        <dbReference type="EMBL" id="PEH37000.1"/>
    </source>
</evidence>
<sequence>MMTATDRAALERWHFDSWSPACRALFDGEALGDKLRFTASLVVVDREVEPVDARTTLLSVGELYAPDGETLFLALWPRSRGAQLLARERAAVLSFVADGAFHQVRLRVEPAGVTGDRPADDGTAAAGLACFRARLAGGDAQRVGYARLTSGIEFELDDRREAVLARWTRQIEQIRLIAAALPG</sequence>
<name>A0A2A7S187_BURGA</name>
<evidence type="ECO:0008006" key="3">
    <source>
        <dbReference type="Google" id="ProtNLM"/>
    </source>
</evidence>
<reference evidence="2" key="1">
    <citation type="submission" date="2017-09" db="EMBL/GenBank/DDBJ databases">
        <title>FDA dAtabase for Regulatory Grade micrObial Sequences (FDA-ARGOS): Supporting development and validation of Infectious Disease Dx tests.</title>
        <authorList>
            <person name="Minogue T."/>
            <person name="Wolcott M."/>
            <person name="Wasieloski L."/>
            <person name="Aguilar W."/>
            <person name="Moore D."/>
            <person name="Tallon L."/>
            <person name="Sadzewicz L."/>
            <person name="Ott S."/>
            <person name="Zhao X."/>
            <person name="Nagaraj S."/>
            <person name="Vavikolanu K."/>
            <person name="Aluvathingal J."/>
            <person name="Nadendla S."/>
            <person name="Sichtig H."/>
        </authorList>
    </citation>
    <scope>NUCLEOTIDE SEQUENCE [LARGE SCALE GENOMIC DNA]</scope>
    <source>
        <strain evidence="2">FDAARGOS_390</strain>
    </source>
</reference>
<comment type="caution">
    <text evidence="1">The sequence shown here is derived from an EMBL/GenBank/DDBJ whole genome shotgun (WGS) entry which is preliminary data.</text>
</comment>
<dbReference type="EMBL" id="PDDY01000004">
    <property type="protein sequence ID" value="PEH37000.1"/>
    <property type="molecule type" value="Genomic_DNA"/>
</dbReference>
<dbReference type="AlphaFoldDB" id="A0A2A7S187"/>